<evidence type="ECO:0000313" key="7">
    <source>
        <dbReference type="EMBL" id="MFD2696280.1"/>
    </source>
</evidence>
<sequence>MVTIEKAGIDAGGTLCKVAMQTEKGWVYQSFPTKQMKECIRWLNTHCVHRHLCITGGKASIIRAKLKRQDLTLIPEFSASCAGARELLNNEGHTSLGDFILTNVGTGTSLNHVKGMKQEWMGGTGVGGGTLIGLSGLLTGVYDYSKLIQCAEHGKRDSIDLTVARIYEGETPPIPGDLTASNFGAASAESISPSPADQVASVIGLVAETVTSLSVLAAQKAEVKTVVYIGSSFVDNSLLQGIVTRYSRQWGLTPIIPEHGSFCGAIGAALS</sequence>
<keyword evidence="3" id="KW-0547">Nucleotide-binding</keyword>
<dbReference type="PANTHER" id="PTHR12280:SF20">
    <property type="entry name" value="4'-PHOSPHOPANTETHEINE PHOSPHATASE"/>
    <property type="match status" value="1"/>
</dbReference>
<reference evidence="8" key="1">
    <citation type="journal article" date="2019" name="Int. J. Syst. Evol. Microbiol.">
        <title>The Global Catalogue of Microorganisms (GCM) 10K type strain sequencing project: providing services to taxonomists for standard genome sequencing and annotation.</title>
        <authorList>
            <consortium name="The Broad Institute Genomics Platform"/>
            <consortium name="The Broad Institute Genome Sequencing Center for Infectious Disease"/>
            <person name="Wu L."/>
            <person name="Ma J."/>
        </authorList>
    </citation>
    <scope>NUCLEOTIDE SEQUENCE [LARGE SCALE GENOMIC DNA]</scope>
    <source>
        <strain evidence="8">TISTR 2466</strain>
    </source>
</reference>
<protein>
    <submittedName>
        <fullName evidence="7">Type II pantothenate kinase</fullName>
        <ecNumber evidence="7">2.7.1.33</ecNumber>
    </submittedName>
</protein>
<dbReference type="CDD" id="cd24085">
    <property type="entry name" value="ASKHA_NBD_PanK-II_bac"/>
    <property type="match status" value="1"/>
</dbReference>
<dbReference type="Gene3D" id="3.30.420.40">
    <property type="match status" value="1"/>
</dbReference>
<dbReference type="InterPro" id="IPR043129">
    <property type="entry name" value="ATPase_NBD"/>
</dbReference>
<evidence type="ECO:0000256" key="5">
    <source>
        <dbReference type="ARBA" id="ARBA00022840"/>
    </source>
</evidence>
<dbReference type="PIRSF" id="PIRSF036940">
    <property type="entry name" value="PanK_bac_aCoA"/>
    <property type="match status" value="1"/>
</dbReference>
<accession>A0ABW5S8X7</accession>
<evidence type="ECO:0000313" key="8">
    <source>
        <dbReference type="Proteomes" id="UP001597399"/>
    </source>
</evidence>
<keyword evidence="6" id="KW-0173">Coenzyme A biosynthesis</keyword>
<dbReference type="PANTHER" id="PTHR12280">
    <property type="entry name" value="PANTOTHENATE KINASE"/>
    <property type="match status" value="1"/>
</dbReference>
<dbReference type="Pfam" id="PF03630">
    <property type="entry name" value="Fumble"/>
    <property type="match status" value="1"/>
</dbReference>
<dbReference type="GO" id="GO:0004594">
    <property type="term" value="F:pantothenate kinase activity"/>
    <property type="evidence" value="ECO:0007669"/>
    <property type="project" value="UniProtKB-EC"/>
</dbReference>
<evidence type="ECO:0000256" key="3">
    <source>
        <dbReference type="ARBA" id="ARBA00022741"/>
    </source>
</evidence>
<dbReference type="InterPro" id="IPR004567">
    <property type="entry name" value="Type_II_PanK"/>
</dbReference>
<dbReference type="Proteomes" id="UP001597399">
    <property type="component" value="Unassembled WGS sequence"/>
</dbReference>
<name>A0ABW5S8X7_9BACL</name>
<organism evidence="7 8">
    <name type="scientific">Sporolactobacillus shoreicorticis</name>
    <dbReference type="NCBI Taxonomy" id="1923877"/>
    <lineage>
        <taxon>Bacteria</taxon>
        <taxon>Bacillati</taxon>
        <taxon>Bacillota</taxon>
        <taxon>Bacilli</taxon>
        <taxon>Bacillales</taxon>
        <taxon>Sporolactobacillaceae</taxon>
        <taxon>Sporolactobacillus</taxon>
    </lineage>
</organism>
<evidence type="ECO:0000256" key="4">
    <source>
        <dbReference type="ARBA" id="ARBA00022777"/>
    </source>
</evidence>
<gene>
    <name evidence="7" type="primary">coaW</name>
    <name evidence="7" type="ORF">ACFSUE_22065</name>
</gene>
<dbReference type="EC" id="2.7.1.33" evidence="7"/>
<dbReference type="EMBL" id="JBHUMQ010000066">
    <property type="protein sequence ID" value="MFD2696280.1"/>
    <property type="molecule type" value="Genomic_DNA"/>
</dbReference>
<keyword evidence="8" id="KW-1185">Reference proteome</keyword>
<dbReference type="RefSeq" id="WP_253063648.1">
    <property type="nucleotide sequence ID" value="NZ_JAMXWM010000023.1"/>
</dbReference>
<proteinExistence type="predicted"/>
<evidence type="ECO:0000256" key="2">
    <source>
        <dbReference type="ARBA" id="ARBA00022679"/>
    </source>
</evidence>
<comment type="caution">
    <text evidence="7">The sequence shown here is derived from an EMBL/GenBank/DDBJ whole genome shotgun (WGS) entry which is preliminary data.</text>
</comment>
<evidence type="ECO:0000256" key="1">
    <source>
        <dbReference type="ARBA" id="ARBA00022490"/>
    </source>
</evidence>
<keyword evidence="4 7" id="KW-0418">Kinase</keyword>
<keyword evidence="1" id="KW-0963">Cytoplasm</keyword>
<dbReference type="InterPro" id="IPR011602">
    <property type="entry name" value="Type_II_PanK_bac"/>
</dbReference>
<evidence type="ECO:0000256" key="6">
    <source>
        <dbReference type="ARBA" id="ARBA00022993"/>
    </source>
</evidence>
<dbReference type="SUPFAM" id="SSF53067">
    <property type="entry name" value="Actin-like ATPase domain"/>
    <property type="match status" value="1"/>
</dbReference>
<dbReference type="NCBIfam" id="NF009842">
    <property type="entry name" value="PRK13317.1"/>
    <property type="match status" value="1"/>
</dbReference>
<keyword evidence="5" id="KW-0067">ATP-binding</keyword>
<keyword evidence="2 7" id="KW-0808">Transferase</keyword>